<sequence length="94" mass="10440">GRLALNGLCEDCWEGGPQLVTGIRRSGRGLAATSTECPRCGEPNLWGQWLRTPPAGYAVYQVRWALSELDEEDLHFWLSGTLFIATSPQDAYQQ</sequence>
<organism evidence="1">
    <name type="scientific">Tanacetum cinerariifolium</name>
    <name type="common">Dalmatian daisy</name>
    <name type="synonym">Chrysanthemum cinerariifolium</name>
    <dbReference type="NCBI Taxonomy" id="118510"/>
    <lineage>
        <taxon>Eukaryota</taxon>
        <taxon>Viridiplantae</taxon>
        <taxon>Streptophyta</taxon>
        <taxon>Embryophyta</taxon>
        <taxon>Tracheophyta</taxon>
        <taxon>Spermatophyta</taxon>
        <taxon>Magnoliopsida</taxon>
        <taxon>eudicotyledons</taxon>
        <taxon>Gunneridae</taxon>
        <taxon>Pentapetalae</taxon>
        <taxon>asterids</taxon>
        <taxon>campanulids</taxon>
        <taxon>Asterales</taxon>
        <taxon>Asteraceae</taxon>
        <taxon>Asteroideae</taxon>
        <taxon>Anthemideae</taxon>
        <taxon>Anthemidinae</taxon>
        <taxon>Tanacetum</taxon>
    </lineage>
</organism>
<reference evidence="1" key="1">
    <citation type="journal article" date="2019" name="Sci. Rep.">
        <title>Draft genome of Tanacetum cinerariifolium, the natural source of mosquito coil.</title>
        <authorList>
            <person name="Yamashiro T."/>
            <person name="Shiraishi A."/>
            <person name="Satake H."/>
            <person name="Nakayama K."/>
        </authorList>
    </citation>
    <scope>NUCLEOTIDE SEQUENCE</scope>
</reference>
<dbReference type="AlphaFoldDB" id="A0A699XBV4"/>
<accession>A0A699XBV4</accession>
<feature type="non-terminal residue" evidence="1">
    <location>
        <position position="94"/>
    </location>
</feature>
<proteinExistence type="predicted"/>
<dbReference type="EMBL" id="BKCJ011816628">
    <property type="protein sequence ID" value="GFD55336.1"/>
    <property type="molecule type" value="Genomic_DNA"/>
</dbReference>
<feature type="non-terminal residue" evidence="1">
    <location>
        <position position="1"/>
    </location>
</feature>
<evidence type="ECO:0000313" key="1">
    <source>
        <dbReference type="EMBL" id="GFD55336.1"/>
    </source>
</evidence>
<comment type="caution">
    <text evidence="1">The sequence shown here is derived from an EMBL/GenBank/DDBJ whole genome shotgun (WGS) entry which is preliminary data.</text>
</comment>
<name>A0A699XBV4_TANCI</name>
<gene>
    <name evidence="1" type="ORF">Tci_927305</name>
</gene>
<protein>
    <submittedName>
        <fullName evidence="1">Uncharacterized protein</fullName>
    </submittedName>
</protein>